<dbReference type="SMART" id="SM00256">
    <property type="entry name" value="FBOX"/>
    <property type="match status" value="1"/>
</dbReference>
<keyword evidence="3" id="KW-1185">Reference proteome</keyword>
<dbReference type="InterPro" id="IPR056594">
    <property type="entry name" value="AT5G49610-like_b-prop"/>
</dbReference>
<evidence type="ECO:0000313" key="3">
    <source>
        <dbReference type="Proteomes" id="UP001497457"/>
    </source>
</evidence>
<dbReference type="PANTHER" id="PTHR32133">
    <property type="entry name" value="OS07G0120400 PROTEIN"/>
    <property type="match status" value="1"/>
</dbReference>
<organism evidence="2 3">
    <name type="scientific">Urochloa decumbens</name>
    <dbReference type="NCBI Taxonomy" id="240449"/>
    <lineage>
        <taxon>Eukaryota</taxon>
        <taxon>Viridiplantae</taxon>
        <taxon>Streptophyta</taxon>
        <taxon>Embryophyta</taxon>
        <taxon>Tracheophyta</taxon>
        <taxon>Spermatophyta</taxon>
        <taxon>Magnoliopsida</taxon>
        <taxon>Liliopsida</taxon>
        <taxon>Poales</taxon>
        <taxon>Poaceae</taxon>
        <taxon>PACMAD clade</taxon>
        <taxon>Panicoideae</taxon>
        <taxon>Panicodae</taxon>
        <taxon>Paniceae</taxon>
        <taxon>Melinidinae</taxon>
        <taxon>Urochloa</taxon>
    </lineage>
</organism>
<protein>
    <recommendedName>
        <fullName evidence="1">F-box domain-containing protein</fullName>
    </recommendedName>
</protein>
<sequence>MAVLMDDLVEECLLRLPPEDPASLVRAALVCKRWHHLISGRRFRELHRTPPLLGFVGTLAGGTHRPFMPHFVPTSSFRPPPRAAELGDWVAIHSCHGRVLLYKSRRELPELSWYPIPTFSWNAAVVCNTSSADAGAGCDHLHCIRVSFVIFVATLYNETTVTSVYSSDADAWSDQTSTQVRLISQFYLATGAIAGNAIYFNNSASTELIKYDLTTRDVSAINLPDQAFLKDIALMAMENSRLGCATLYGSMLHMWSTEVGPNNRDVRWEQSRVIELDTLLPADALSSKTCLLAGCADGGEVILLWTASCFLCVDLKSRRIKEVEGGSRLSNFAVPVTSFCTLQHWESACTDEGSGGEPFE</sequence>
<dbReference type="Gene3D" id="1.20.1280.50">
    <property type="match status" value="1"/>
</dbReference>
<name>A0ABC9FLH7_9POAL</name>
<accession>A0ABC9FLH7</accession>
<reference evidence="3" key="1">
    <citation type="submission" date="2024-06" db="EMBL/GenBank/DDBJ databases">
        <authorList>
            <person name="Ryan C."/>
        </authorList>
    </citation>
    <scope>NUCLEOTIDE SEQUENCE [LARGE SCALE GENOMIC DNA]</scope>
</reference>
<dbReference type="Proteomes" id="UP001497457">
    <property type="component" value="Chromosome 7b"/>
</dbReference>
<dbReference type="AlphaFoldDB" id="A0ABC9FLH7"/>
<evidence type="ECO:0000313" key="2">
    <source>
        <dbReference type="EMBL" id="CAL5077954.1"/>
    </source>
</evidence>
<proteinExistence type="predicted"/>
<feature type="domain" description="F-box" evidence="1">
    <location>
        <begin position="4"/>
        <end position="47"/>
    </location>
</feature>
<dbReference type="InterPro" id="IPR001810">
    <property type="entry name" value="F-box_dom"/>
</dbReference>
<evidence type="ECO:0000259" key="1">
    <source>
        <dbReference type="SMART" id="SM00256"/>
    </source>
</evidence>
<dbReference type="EMBL" id="OZ075117">
    <property type="protein sequence ID" value="CAL5077954.1"/>
    <property type="molecule type" value="Genomic_DNA"/>
</dbReference>
<dbReference type="PANTHER" id="PTHR32133:SF386">
    <property type="entry name" value="F-BOX DOMAIN-CONTAINING PROTEIN"/>
    <property type="match status" value="1"/>
</dbReference>
<dbReference type="InterPro" id="IPR036047">
    <property type="entry name" value="F-box-like_dom_sf"/>
</dbReference>
<dbReference type="SUPFAM" id="SSF81383">
    <property type="entry name" value="F-box domain"/>
    <property type="match status" value="1"/>
</dbReference>
<dbReference type="Pfam" id="PF23635">
    <property type="entry name" value="Beta-prop_AT5G49610-like"/>
    <property type="match status" value="1"/>
</dbReference>
<dbReference type="Pfam" id="PF00646">
    <property type="entry name" value="F-box"/>
    <property type="match status" value="1"/>
</dbReference>
<gene>
    <name evidence="2" type="ORF">URODEC1_LOCUS106890</name>
</gene>
<reference evidence="2 3" key="2">
    <citation type="submission" date="2024-10" db="EMBL/GenBank/DDBJ databases">
        <authorList>
            <person name="Ryan C."/>
        </authorList>
    </citation>
    <scope>NUCLEOTIDE SEQUENCE [LARGE SCALE GENOMIC DNA]</scope>
</reference>